<dbReference type="InterPro" id="IPR004763">
    <property type="entry name" value="CusA-like"/>
</dbReference>
<feature type="transmembrane region" description="Helical" evidence="9">
    <location>
        <begin position="1000"/>
        <end position="1024"/>
    </location>
</feature>
<feature type="transmembrane region" description="Helical" evidence="9">
    <location>
        <begin position="343"/>
        <end position="359"/>
    </location>
</feature>
<dbReference type="Gene3D" id="3.30.70.1320">
    <property type="entry name" value="Multidrug efflux transporter AcrB pore domain like"/>
    <property type="match status" value="1"/>
</dbReference>
<keyword evidence="8" id="KW-0175">Coiled coil</keyword>
<dbReference type="OrthoDB" id="9758757at2"/>
<keyword evidence="5 9" id="KW-0812">Transmembrane</keyword>
<evidence type="ECO:0000256" key="6">
    <source>
        <dbReference type="ARBA" id="ARBA00022989"/>
    </source>
</evidence>
<feature type="coiled-coil region" evidence="8">
    <location>
        <begin position="1339"/>
        <end position="1370"/>
    </location>
</feature>
<dbReference type="Gene3D" id="3.30.70.1430">
    <property type="entry name" value="Multidrug efflux transporter AcrB pore domain"/>
    <property type="match status" value="2"/>
</dbReference>
<dbReference type="Pfam" id="PF00873">
    <property type="entry name" value="ACR_tran"/>
    <property type="match status" value="1"/>
</dbReference>
<evidence type="ECO:0000256" key="4">
    <source>
        <dbReference type="ARBA" id="ARBA00022475"/>
    </source>
</evidence>
<dbReference type="SUPFAM" id="SSF82693">
    <property type="entry name" value="Multidrug efflux transporter AcrB pore domain, PN1, PN2, PC1 and PC2 subdomains"/>
    <property type="match status" value="3"/>
</dbReference>
<dbReference type="GO" id="GO:0015562">
    <property type="term" value="F:efflux transmembrane transporter activity"/>
    <property type="evidence" value="ECO:0007669"/>
    <property type="project" value="InterPro"/>
</dbReference>
<evidence type="ECO:0000256" key="2">
    <source>
        <dbReference type="ARBA" id="ARBA00010942"/>
    </source>
</evidence>
<feature type="transmembrane region" description="Helical" evidence="9">
    <location>
        <begin position="870"/>
        <end position="889"/>
    </location>
</feature>
<evidence type="ECO:0000256" key="7">
    <source>
        <dbReference type="ARBA" id="ARBA00023136"/>
    </source>
</evidence>
<dbReference type="GeneID" id="85016959"/>
<keyword evidence="6 9" id="KW-1133">Transmembrane helix</keyword>
<feature type="transmembrane region" description="Helical" evidence="9">
    <location>
        <begin position="1036"/>
        <end position="1053"/>
    </location>
</feature>
<dbReference type="InterPro" id="IPR027463">
    <property type="entry name" value="AcrB_DN_DC_subdom"/>
</dbReference>
<reference evidence="10 11" key="1">
    <citation type="submission" date="2016-10" db="EMBL/GenBank/DDBJ databases">
        <authorList>
            <person name="Varghese N."/>
            <person name="Submissions S."/>
        </authorList>
    </citation>
    <scope>NUCLEOTIDE SEQUENCE [LARGE SCALE GENOMIC DNA]</scope>
    <source>
        <strain evidence="10 11">DSM 11449</strain>
    </source>
</reference>
<keyword evidence="3" id="KW-0813">Transport</keyword>
<dbReference type="PANTHER" id="PTHR32063:SF24">
    <property type="entry name" value="CATION EFFLUX SYSTEM (ACRB_ACRD_ACRF FAMILY)"/>
    <property type="match status" value="1"/>
</dbReference>
<proteinExistence type="inferred from homology"/>
<dbReference type="InterPro" id="IPR001036">
    <property type="entry name" value="Acrflvin-R"/>
</dbReference>
<sequence length="1444" mass="160245">MLDKIILFSIKNKIFVALMTLALILWGVWSATKLPIDAVPDITNNQVQIITSTPTLASQEVEQLVTFPIEQAIANIPGLEETRSISRFGLSVITAVFTEDMDIYFARQLVSEKLKEAQEQIPAGIGTPELSPVSTGLGEVYQYIIRPTKESKNKYSAKDLRTMQDWIVARQLYGTKGIAEINSFGGELKQYEVVIDPNRLRAMGVSVSDIFTALEQNNQNTGGAYIDKRPNAYFIRGIGVATSLMDVGNIAIGKHNPPLFIKDVAELRLGSAIRYGALTYNGEVDAVGGVVMMLKGENSHQVVSRIKEKLPTIQQSLPEDIVIEPFLDRTDLVQRAIHTVEKNLLEGALIVIFVLVLFLGNLRAGLIVATAIPLSLLFALGMMQLFGVSANLMSLGAIDFGIIVDGSVIVVEAVMHHLSLRKTTTRLTQAQMDQEVYHSASKIRSGAAFGEIIILMVYIPILTLVGVEGKMFRPMAETVVFAILGALLLSLTYIPAMSAWLLPKQQHHKRTFSDRMIAWLNSHYQPLFSRSIRLRGWVIGSTVGLFLLSAGIFSRMGGEFIPQLQEGDFAFHCILPQGTSLSQSLETSMQASRLIREFQEVKMVIGKTGSAEVPTDPMPLETSDLIIVLKPQNEWKSGRSFDQLGDAIIERLKDIPGVFFEKNQPIQMRFNELMTGIRQDVAVKIFGENMDTLALYAQKVSQLIQKVEGATSPQVEKVTGLPQISVTYDRLRLANYGLSVQQVNEVLSTAFAGKSAGVIFENERRFDLVVRLDSLYRTGIDDVQNMMVATQNGQIPMSQIASIKYELGPAQISREAGKRRIVIGFNVQGRDVQSVVGDIQQKLKEVKLPTGYYFTYGGQFENLQQATNRLLVAVPVALLLIFSLLYLAFHSVGQALLIFSAIPMSAIGGVLALLLRGMPFSISAGIGFIALFGVAVLNGIVLIGTFNSLKKEGMSNLLHRVIIGTEMRLRPVLMTAMVASLGFLPMALSQGAGAEVQRPLATVVIGGLVSATFLTLFVLPLLYLSFNSTLLLPWRKATKGLALGVLLLSPIALQAQRQYTMAEIEQIALKNNGVIKAAQAKLQEATAKEHTAWELPKTDLTAQYGQYSSPEKDLSVAISQSIPFPTVFAARKSLYQAETQLQKGQLALEQNELLRQVRTQYQQLQYLAFKQQQLLQLDSLFSDFIRIAEVRFKAGDTKKIDINTAQVKKGEITLLLRQNQLAQQAAYRNLYTLVQAEEDFQVAQLTEYEPLLITEVANPEPSLHPLVHLSYLQAIIAMRAQYLERAQAWPDLTLGYTNQSLIGMQTIGGVETYADIHKRFHFVSIGLSLPIFTATRSKAKTYEHQKQAALEEAHQAEKELKTRWVNLQEEYQLYVQKYQFYKNEALPEAERIVKANQLGYSAGEISYVEFLYTLQTAVDTRLSYLESIEALNQKVIEIQSLLNQ</sequence>
<dbReference type="GO" id="GO:0005886">
    <property type="term" value="C:plasma membrane"/>
    <property type="evidence" value="ECO:0007669"/>
    <property type="project" value="UniProtKB-SubCell"/>
</dbReference>
<evidence type="ECO:0000256" key="3">
    <source>
        <dbReference type="ARBA" id="ARBA00022448"/>
    </source>
</evidence>
<evidence type="ECO:0000313" key="11">
    <source>
        <dbReference type="Proteomes" id="UP000182771"/>
    </source>
</evidence>
<feature type="transmembrane region" description="Helical" evidence="9">
    <location>
        <begin position="392"/>
        <end position="414"/>
    </location>
</feature>
<dbReference type="SUPFAM" id="SSF82866">
    <property type="entry name" value="Multidrug efflux transporter AcrB transmembrane domain"/>
    <property type="match status" value="2"/>
</dbReference>
<dbReference type="Gene3D" id="3.30.2090.10">
    <property type="entry name" value="Multidrug efflux transporter AcrB TolC docking domain, DN and DC subdomains"/>
    <property type="match status" value="2"/>
</dbReference>
<dbReference type="GO" id="GO:0042910">
    <property type="term" value="F:xenobiotic transmembrane transporter activity"/>
    <property type="evidence" value="ECO:0007669"/>
    <property type="project" value="TreeGrafter"/>
</dbReference>
<feature type="transmembrane region" description="Helical" evidence="9">
    <location>
        <begin position="896"/>
        <end position="915"/>
    </location>
</feature>
<feature type="transmembrane region" description="Helical" evidence="9">
    <location>
        <begin position="534"/>
        <end position="553"/>
    </location>
</feature>
<comment type="caution">
    <text evidence="10">The sequence shown here is derived from an EMBL/GenBank/DDBJ whole genome shotgun (WGS) entry which is preliminary data.</text>
</comment>
<dbReference type="EMBL" id="FNND01000003">
    <property type="protein sequence ID" value="SDW64783.1"/>
    <property type="molecule type" value="Genomic_DNA"/>
</dbReference>
<dbReference type="NCBIfam" id="TIGR00914">
    <property type="entry name" value="2A0601"/>
    <property type="match status" value="1"/>
</dbReference>
<feature type="transmembrane region" description="Helical" evidence="9">
    <location>
        <begin position="921"/>
        <end position="949"/>
    </location>
</feature>
<feature type="transmembrane region" description="Helical" evidence="9">
    <location>
        <begin position="448"/>
        <end position="467"/>
    </location>
</feature>
<dbReference type="RefSeq" id="WP_016420464.1">
    <property type="nucleotide sequence ID" value="NZ_FNND01000003.1"/>
</dbReference>
<comment type="subcellular location">
    <subcellularLocation>
        <location evidence="1">Cell membrane</location>
        <topology evidence="1">Multi-pass membrane protein</topology>
    </subcellularLocation>
</comment>
<protein>
    <submittedName>
        <fullName evidence="10">Cobalt-zinc-cadmium resistance protein CzcA</fullName>
    </submittedName>
</protein>
<evidence type="ECO:0000256" key="1">
    <source>
        <dbReference type="ARBA" id="ARBA00004651"/>
    </source>
</evidence>
<dbReference type="Gene3D" id="1.20.1600.10">
    <property type="entry name" value="Outer membrane efflux proteins (OEP)"/>
    <property type="match status" value="1"/>
</dbReference>
<dbReference type="GO" id="GO:0008324">
    <property type="term" value="F:monoatomic cation transmembrane transporter activity"/>
    <property type="evidence" value="ECO:0007669"/>
    <property type="project" value="InterPro"/>
</dbReference>
<keyword evidence="4" id="KW-1003">Cell membrane</keyword>
<dbReference type="Gene3D" id="3.30.70.1440">
    <property type="entry name" value="Multidrug efflux transporter AcrB pore domain"/>
    <property type="match status" value="1"/>
</dbReference>
<dbReference type="PANTHER" id="PTHR32063">
    <property type="match status" value="1"/>
</dbReference>
<dbReference type="PRINTS" id="PR00702">
    <property type="entry name" value="ACRIFLAVINRP"/>
</dbReference>
<gene>
    <name evidence="10" type="ORF">SAMN05444420_103107</name>
</gene>
<keyword evidence="7 9" id="KW-0472">Membrane</keyword>
<dbReference type="SUPFAM" id="SSF56954">
    <property type="entry name" value="Outer membrane efflux proteins (OEP)"/>
    <property type="match status" value="1"/>
</dbReference>
<evidence type="ECO:0000256" key="5">
    <source>
        <dbReference type="ARBA" id="ARBA00022692"/>
    </source>
</evidence>
<name>A0A1H2V8Z4_9FLAO</name>
<evidence type="ECO:0000313" key="10">
    <source>
        <dbReference type="EMBL" id="SDW64783.1"/>
    </source>
</evidence>
<organism evidence="10 11">
    <name type="scientific">Capnocytophaga granulosa</name>
    <dbReference type="NCBI Taxonomy" id="45242"/>
    <lineage>
        <taxon>Bacteria</taxon>
        <taxon>Pseudomonadati</taxon>
        <taxon>Bacteroidota</taxon>
        <taxon>Flavobacteriia</taxon>
        <taxon>Flavobacteriales</taxon>
        <taxon>Flavobacteriaceae</taxon>
        <taxon>Capnocytophaga</taxon>
    </lineage>
</organism>
<dbReference type="Gene3D" id="1.20.1640.10">
    <property type="entry name" value="Multidrug efflux transporter AcrB transmembrane domain"/>
    <property type="match status" value="2"/>
</dbReference>
<evidence type="ECO:0000256" key="9">
    <source>
        <dbReference type="SAM" id="Phobius"/>
    </source>
</evidence>
<accession>A0A1H2V8Z4</accession>
<keyword evidence="11" id="KW-1185">Reference proteome</keyword>
<feature type="transmembrane region" description="Helical" evidence="9">
    <location>
        <begin position="366"/>
        <end position="386"/>
    </location>
</feature>
<feature type="transmembrane region" description="Helical" evidence="9">
    <location>
        <begin position="969"/>
        <end position="988"/>
    </location>
</feature>
<dbReference type="SUPFAM" id="SSF82714">
    <property type="entry name" value="Multidrug efflux transporter AcrB TolC docking domain, DN and DC subdomains"/>
    <property type="match status" value="2"/>
</dbReference>
<dbReference type="Proteomes" id="UP000182771">
    <property type="component" value="Unassembled WGS sequence"/>
</dbReference>
<evidence type="ECO:0000256" key="8">
    <source>
        <dbReference type="SAM" id="Coils"/>
    </source>
</evidence>
<comment type="similarity">
    <text evidence="2">Belongs to the resistance-nodulation-cell division (RND) (TC 2.A.6) family.</text>
</comment>
<feature type="transmembrane region" description="Helical" evidence="9">
    <location>
        <begin position="479"/>
        <end position="502"/>
    </location>
</feature>